<sequence>MQAIEIEPKLRELMGIASSVDPGLEYRLEEIWRWIKDMKPGLLMQKKFLMGFLLEVIKDAEFWLALKVLTDEERESFLNQLTPPVRFWYEFLFPKWFNEKDNKFYIWKQKLRSGEFNQEDAQLIDLIAQKIKIREGSLVQRYVADFSMATDAIVSSNKGRPLCVQVTSISDDFSDHKYEEWKKTLKDWNIERGIFVSYNPGKEEFVSQMVNLVLHNSSHLEESKYLKFSF</sequence>
<gene>
    <name evidence="1" type="ORF">J0895_03370</name>
</gene>
<dbReference type="RefSeq" id="WP_207086721.1">
    <property type="nucleotide sequence ID" value="NZ_JAFLQW010000081.1"/>
</dbReference>
<evidence type="ECO:0000313" key="2">
    <source>
        <dbReference type="Proteomes" id="UP000664844"/>
    </source>
</evidence>
<dbReference type="Proteomes" id="UP000664844">
    <property type="component" value="Unassembled WGS sequence"/>
</dbReference>
<comment type="caution">
    <text evidence="1">The sequence shown here is derived from an EMBL/GenBank/DDBJ whole genome shotgun (WGS) entry which is preliminary data.</text>
</comment>
<protein>
    <submittedName>
        <fullName evidence="1">Uncharacterized protein</fullName>
    </submittedName>
</protein>
<dbReference type="EMBL" id="JAFLQW010000081">
    <property type="protein sequence ID" value="MBO0348156.1"/>
    <property type="molecule type" value="Genomic_DNA"/>
</dbReference>
<organism evidence="1 2">
    <name type="scientific">Phormidium pseudopriestleyi FRX01</name>
    <dbReference type="NCBI Taxonomy" id="1759528"/>
    <lineage>
        <taxon>Bacteria</taxon>
        <taxon>Bacillati</taxon>
        <taxon>Cyanobacteriota</taxon>
        <taxon>Cyanophyceae</taxon>
        <taxon>Oscillatoriophycideae</taxon>
        <taxon>Oscillatoriales</taxon>
        <taxon>Oscillatoriaceae</taxon>
        <taxon>Phormidium</taxon>
    </lineage>
</organism>
<evidence type="ECO:0000313" key="1">
    <source>
        <dbReference type="EMBL" id="MBO0348156.1"/>
    </source>
</evidence>
<proteinExistence type="predicted"/>
<accession>A0ABS3FM15</accession>
<keyword evidence="2" id="KW-1185">Reference proteome</keyword>
<name>A0ABS3FM15_9CYAN</name>
<reference evidence="1 2" key="1">
    <citation type="submission" date="2021-03" db="EMBL/GenBank/DDBJ databases">
        <title>Metabolic Capacity of the Antarctic Cyanobacterium Phormidium pseudopriestleyi that Sustains Oxygenic Photosynthesis in the Presence of Hydrogen Sulfide.</title>
        <authorList>
            <person name="Lumian J.E."/>
            <person name="Jungblut A.D."/>
            <person name="Dillon M.L."/>
            <person name="Hawes I."/>
            <person name="Doran P.T."/>
            <person name="Mackey T.J."/>
            <person name="Dick G.J."/>
            <person name="Grettenberger C.L."/>
            <person name="Sumner D.Y."/>
        </authorList>
    </citation>
    <scope>NUCLEOTIDE SEQUENCE [LARGE SCALE GENOMIC DNA]</scope>
    <source>
        <strain evidence="1 2">FRX01</strain>
    </source>
</reference>